<sequence length="70" mass="8513">MRKNNHDFPPYIPLQMDYEDTFWAEWSMESLFVDIDNYSILDLVRAWSNEVHFLLLYHGLYLIFIVLDVV</sequence>
<evidence type="ECO:0000313" key="2">
    <source>
        <dbReference type="Proteomes" id="UP000626092"/>
    </source>
</evidence>
<dbReference type="OrthoDB" id="10300268at2759"/>
<keyword evidence="2" id="KW-1185">Reference proteome</keyword>
<dbReference type="AlphaFoldDB" id="A0A834H0X2"/>
<proteinExistence type="predicted"/>
<reference evidence="1" key="1">
    <citation type="submission" date="2019-11" db="EMBL/GenBank/DDBJ databases">
        <authorList>
            <person name="Liu Y."/>
            <person name="Hou J."/>
            <person name="Li T.-Q."/>
            <person name="Guan C.-H."/>
            <person name="Wu X."/>
            <person name="Wu H.-Z."/>
            <person name="Ling F."/>
            <person name="Zhang R."/>
            <person name="Shi X.-G."/>
            <person name="Ren J.-P."/>
            <person name="Chen E.-F."/>
            <person name="Sun J.-M."/>
        </authorList>
    </citation>
    <scope>NUCLEOTIDE SEQUENCE</scope>
    <source>
        <strain evidence="1">Adult_tree_wgs_1</strain>
        <tissue evidence="1">Leaves</tissue>
    </source>
</reference>
<evidence type="ECO:0000313" key="1">
    <source>
        <dbReference type="EMBL" id="KAF7144270.1"/>
    </source>
</evidence>
<accession>A0A834H0X2</accession>
<name>A0A834H0X2_RHOSS</name>
<comment type="caution">
    <text evidence="1">The sequence shown here is derived from an EMBL/GenBank/DDBJ whole genome shotgun (WGS) entry which is preliminary data.</text>
</comment>
<organism evidence="1 2">
    <name type="scientific">Rhododendron simsii</name>
    <name type="common">Sims's rhododendron</name>
    <dbReference type="NCBI Taxonomy" id="118357"/>
    <lineage>
        <taxon>Eukaryota</taxon>
        <taxon>Viridiplantae</taxon>
        <taxon>Streptophyta</taxon>
        <taxon>Embryophyta</taxon>
        <taxon>Tracheophyta</taxon>
        <taxon>Spermatophyta</taxon>
        <taxon>Magnoliopsida</taxon>
        <taxon>eudicotyledons</taxon>
        <taxon>Gunneridae</taxon>
        <taxon>Pentapetalae</taxon>
        <taxon>asterids</taxon>
        <taxon>Ericales</taxon>
        <taxon>Ericaceae</taxon>
        <taxon>Ericoideae</taxon>
        <taxon>Rhodoreae</taxon>
        <taxon>Rhododendron</taxon>
    </lineage>
</organism>
<dbReference type="EMBL" id="WJXA01000005">
    <property type="protein sequence ID" value="KAF7144270.1"/>
    <property type="molecule type" value="Genomic_DNA"/>
</dbReference>
<gene>
    <name evidence="1" type="ORF">RHSIM_Rhsim05G0138300</name>
</gene>
<protein>
    <submittedName>
        <fullName evidence="1">Uncharacterized protein</fullName>
    </submittedName>
</protein>
<dbReference type="Proteomes" id="UP000626092">
    <property type="component" value="Unassembled WGS sequence"/>
</dbReference>